<comment type="caution">
    <text evidence="2">The sequence shown here is derived from an EMBL/GenBank/DDBJ whole genome shotgun (WGS) entry which is preliminary data.</text>
</comment>
<dbReference type="PANTHER" id="PTHR43752">
    <property type="entry name" value="BNR/ASP-BOX REPEAT FAMILY PROTEIN"/>
    <property type="match status" value="1"/>
</dbReference>
<protein>
    <recommendedName>
        <fullName evidence="1">Sialidase domain-containing protein</fullName>
    </recommendedName>
</protein>
<dbReference type="CDD" id="cd15482">
    <property type="entry name" value="Sialidase_non-viral"/>
    <property type="match status" value="1"/>
</dbReference>
<dbReference type="Proteomes" id="UP000597338">
    <property type="component" value="Unassembled WGS sequence"/>
</dbReference>
<keyword evidence="3" id="KW-1185">Reference proteome</keyword>
<feature type="domain" description="Sialidase" evidence="1">
    <location>
        <begin position="29"/>
        <end position="314"/>
    </location>
</feature>
<organism evidence="2 3">
    <name type="scientific">Parapedobacter defluvii</name>
    <dbReference type="NCBI Taxonomy" id="2045106"/>
    <lineage>
        <taxon>Bacteria</taxon>
        <taxon>Pseudomonadati</taxon>
        <taxon>Bacteroidota</taxon>
        <taxon>Sphingobacteriia</taxon>
        <taxon>Sphingobacteriales</taxon>
        <taxon>Sphingobacteriaceae</taxon>
        <taxon>Parapedobacter</taxon>
    </lineage>
</organism>
<dbReference type="PANTHER" id="PTHR43752:SF2">
    <property type="entry name" value="BNR_ASP-BOX REPEAT FAMILY PROTEIN"/>
    <property type="match status" value="1"/>
</dbReference>
<name>A0ABQ1MAF3_9SPHI</name>
<gene>
    <name evidence="2" type="ORF">GCM10011386_32100</name>
</gene>
<dbReference type="SUPFAM" id="SSF50939">
    <property type="entry name" value="Sialidases"/>
    <property type="match status" value="1"/>
</dbReference>
<sequence>MSGELLYPLDNKPTPECHASTLVETPDGLVAAFFAGTYESHPDVGIWVSHRVDGKWSWPKEVADGVQNDTLRYPCWNPVLFQPKGGDLMLFYKVGPSPQTWWGMVITSKDNGNTWSEPRKLGEDAKIGHLLGPIKNKPIQLADGTIINPTSIEYPKEDGEDQDWRVYFEISRDLGQTWEVVGPINDGVEFDAIQPSILTYPDGKLQVICRSRQDVLVQSWSEDQGRTWSKMTATALPNPNSGTDAVTLRDGRQLLVYNHSTRQGEEPKGRNMLNVALSDDGNTWTPVMTLENEPIEDGYAYPAVIQSADGKVHITYTYDRRSVKHVVLDPERL</sequence>
<reference evidence="3" key="1">
    <citation type="journal article" date="2019" name="Int. J. Syst. Evol. Microbiol.">
        <title>The Global Catalogue of Microorganisms (GCM) 10K type strain sequencing project: providing services to taxonomists for standard genome sequencing and annotation.</title>
        <authorList>
            <consortium name="The Broad Institute Genomics Platform"/>
            <consortium name="The Broad Institute Genome Sequencing Center for Infectious Disease"/>
            <person name="Wu L."/>
            <person name="Ma J."/>
        </authorList>
    </citation>
    <scope>NUCLEOTIDE SEQUENCE [LARGE SCALE GENOMIC DNA]</scope>
    <source>
        <strain evidence="3">CGMCC 1.15342</strain>
    </source>
</reference>
<evidence type="ECO:0000313" key="2">
    <source>
        <dbReference type="EMBL" id="GGC37595.1"/>
    </source>
</evidence>
<dbReference type="Pfam" id="PF13088">
    <property type="entry name" value="BNR_2"/>
    <property type="match status" value="1"/>
</dbReference>
<accession>A0ABQ1MAF3</accession>
<dbReference type="Gene3D" id="2.120.10.10">
    <property type="match status" value="1"/>
</dbReference>
<evidence type="ECO:0000259" key="1">
    <source>
        <dbReference type="Pfam" id="PF13088"/>
    </source>
</evidence>
<dbReference type="EMBL" id="BMIK01000012">
    <property type="protein sequence ID" value="GGC37595.1"/>
    <property type="molecule type" value="Genomic_DNA"/>
</dbReference>
<proteinExistence type="predicted"/>
<dbReference type="InterPro" id="IPR036278">
    <property type="entry name" value="Sialidase_sf"/>
</dbReference>
<dbReference type="InterPro" id="IPR011040">
    <property type="entry name" value="Sialidase"/>
</dbReference>
<evidence type="ECO:0000313" key="3">
    <source>
        <dbReference type="Proteomes" id="UP000597338"/>
    </source>
</evidence>